<name>A0A0A2GC30_9PORP</name>
<sequence length="155" mass="17796">MWQRIQTLWLLLAGVAMTLVLVYPMALFTKSGLIGSENFEMTSIWLRNIFTGQKETILWGLFALDVLIVVFSFLTIFLFKNRKLQMRVCMFTLLLSIGFIGYAAFLAFGFVSSLEASFSFKFAIALPIITPILLFLAYQGIRKDYILVRISNRIR</sequence>
<evidence type="ECO:0008006" key="4">
    <source>
        <dbReference type="Google" id="ProtNLM"/>
    </source>
</evidence>
<gene>
    <name evidence="2" type="ORF">HQ36_03540</name>
</gene>
<evidence type="ECO:0000313" key="2">
    <source>
        <dbReference type="EMBL" id="KGN98009.1"/>
    </source>
</evidence>
<dbReference type="STRING" id="266762.HQ36_03540"/>
<organism evidence="2 3">
    <name type="scientific">Porphyromonas gingivicanis</name>
    <dbReference type="NCBI Taxonomy" id="266762"/>
    <lineage>
        <taxon>Bacteria</taxon>
        <taxon>Pseudomonadati</taxon>
        <taxon>Bacteroidota</taxon>
        <taxon>Bacteroidia</taxon>
        <taxon>Bacteroidales</taxon>
        <taxon>Porphyromonadaceae</taxon>
        <taxon>Porphyromonas</taxon>
    </lineage>
</organism>
<keyword evidence="1" id="KW-1133">Transmembrane helix</keyword>
<reference evidence="2 3" key="1">
    <citation type="submission" date="2014-08" db="EMBL/GenBank/DDBJ databases">
        <title>Porphyromonas gingivicanis strain:COT-022_OH1391 Genome sequencing.</title>
        <authorList>
            <person name="Wallis C."/>
            <person name="Deusch O."/>
            <person name="O'Flynn C."/>
            <person name="Davis I."/>
            <person name="Jospin G."/>
            <person name="Darling A.E."/>
            <person name="Coil D.A."/>
            <person name="Alexiev A."/>
            <person name="Horsfall A."/>
            <person name="Kirkwood N."/>
            <person name="Harris S."/>
            <person name="Eisen J.A."/>
        </authorList>
    </citation>
    <scope>NUCLEOTIDE SEQUENCE [LARGE SCALE GENOMIC DNA]</scope>
    <source>
        <strain evidence="3">COT-022 OH1391</strain>
    </source>
</reference>
<dbReference type="Proteomes" id="UP000030134">
    <property type="component" value="Unassembled WGS sequence"/>
</dbReference>
<dbReference type="OrthoDB" id="594989at2"/>
<dbReference type="RefSeq" id="WP_025842497.1">
    <property type="nucleotide sequence ID" value="NZ_JQZW01000008.1"/>
</dbReference>
<feature type="transmembrane region" description="Helical" evidence="1">
    <location>
        <begin position="118"/>
        <end position="138"/>
    </location>
</feature>
<feature type="transmembrane region" description="Helical" evidence="1">
    <location>
        <begin position="7"/>
        <end position="26"/>
    </location>
</feature>
<dbReference type="Pfam" id="PF14126">
    <property type="entry name" value="DUF4293"/>
    <property type="match status" value="1"/>
</dbReference>
<dbReference type="InterPro" id="IPR025635">
    <property type="entry name" value="DUF4293"/>
</dbReference>
<feature type="transmembrane region" description="Helical" evidence="1">
    <location>
        <begin position="57"/>
        <end position="79"/>
    </location>
</feature>
<evidence type="ECO:0000256" key="1">
    <source>
        <dbReference type="SAM" id="Phobius"/>
    </source>
</evidence>
<comment type="caution">
    <text evidence="2">The sequence shown here is derived from an EMBL/GenBank/DDBJ whole genome shotgun (WGS) entry which is preliminary data.</text>
</comment>
<dbReference type="AlphaFoldDB" id="A0A0A2GC30"/>
<proteinExistence type="predicted"/>
<dbReference type="EMBL" id="JQZW01000008">
    <property type="protein sequence ID" value="KGN98009.1"/>
    <property type="molecule type" value="Genomic_DNA"/>
</dbReference>
<keyword evidence="1" id="KW-0472">Membrane</keyword>
<accession>A0A0A2GC30</accession>
<keyword evidence="3" id="KW-1185">Reference proteome</keyword>
<protein>
    <recommendedName>
        <fullName evidence="4">DUF4293 domain-containing protein</fullName>
    </recommendedName>
</protein>
<keyword evidence="1" id="KW-0812">Transmembrane</keyword>
<feature type="transmembrane region" description="Helical" evidence="1">
    <location>
        <begin position="91"/>
        <end position="112"/>
    </location>
</feature>
<evidence type="ECO:0000313" key="3">
    <source>
        <dbReference type="Proteomes" id="UP000030134"/>
    </source>
</evidence>